<accession>A0A0J6Y2P8</accession>
<organism evidence="1 2">
    <name type="scientific">Coccidioides immitis RMSCC 2394</name>
    <dbReference type="NCBI Taxonomy" id="404692"/>
    <lineage>
        <taxon>Eukaryota</taxon>
        <taxon>Fungi</taxon>
        <taxon>Dikarya</taxon>
        <taxon>Ascomycota</taxon>
        <taxon>Pezizomycotina</taxon>
        <taxon>Eurotiomycetes</taxon>
        <taxon>Eurotiomycetidae</taxon>
        <taxon>Onygenales</taxon>
        <taxon>Onygenaceae</taxon>
        <taxon>Coccidioides</taxon>
    </lineage>
</organism>
<proteinExistence type="predicted"/>
<evidence type="ECO:0000313" key="1">
    <source>
        <dbReference type="EMBL" id="KMP02911.1"/>
    </source>
</evidence>
<reference evidence="2" key="1">
    <citation type="journal article" date="2010" name="Genome Res.">
        <title>Population genomic sequencing of Coccidioides fungi reveals recent hybridization and transposon control.</title>
        <authorList>
            <person name="Neafsey D.E."/>
            <person name="Barker B.M."/>
            <person name="Sharpton T.J."/>
            <person name="Stajich J.E."/>
            <person name="Park D.J."/>
            <person name="Whiston E."/>
            <person name="Hung C.-Y."/>
            <person name="McMahan C."/>
            <person name="White J."/>
            <person name="Sykes S."/>
            <person name="Heiman D."/>
            <person name="Young S."/>
            <person name="Zeng Q."/>
            <person name="Abouelleil A."/>
            <person name="Aftuck L."/>
            <person name="Bessette D."/>
            <person name="Brown A."/>
            <person name="FitzGerald M."/>
            <person name="Lui A."/>
            <person name="Macdonald J.P."/>
            <person name="Priest M."/>
            <person name="Orbach M.J."/>
            <person name="Galgiani J.N."/>
            <person name="Kirkland T.N."/>
            <person name="Cole G.T."/>
            <person name="Birren B.W."/>
            <person name="Henn M.R."/>
            <person name="Taylor J.W."/>
            <person name="Rounsley S.D."/>
        </authorList>
    </citation>
    <scope>NUCLEOTIDE SEQUENCE [LARGE SCALE GENOMIC DNA]</scope>
    <source>
        <strain evidence="2">RMSCC 2394</strain>
    </source>
</reference>
<evidence type="ECO:0000313" key="2">
    <source>
        <dbReference type="Proteomes" id="UP000054565"/>
    </source>
</evidence>
<gene>
    <name evidence="1" type="ORF">CIRG_02603</name>
</gene>
<dbReference type="Proteomes" id="UP000054565">
    <property type="component" value="Unassembled WGS sequence"/>
</dbReference>
<dbReference type="AlphaFoldDB" id="A0A0J6Y2P8"/>
<dbReference type="EMBL" id="DS028094">
    <property type="protein sequence ID" value="KMP02911.1"/>
    <property type="molecule type" value="Genomic_DNA"/>
</dbReference>
<name>A0A0J6Y2P8_COCIT</name>
<sequence>MLTTVEDWLRSCFEGSVAPGRAMLPPMARNPAGGRKCEHKQMSICTIKALTRRNTLELGYYPRILQLSFSLRHGVNQTSAKDDFRKSRALLPALAAPRVQVRFFEGISRQTSLISKRFQQVESPLPAWATNR</sequence>
<protein>
    <submittedName>
        <fullName evidence="1">Uncharacterized protein</fullName>
    </submittedName>
</protein>